<keyword evidence="3" id="KW-0238">DNA-binding</keyword>
<keyword evidence="2" id="KW-0805">Transcription regulation</keyword>
<evidence type="ECO:0000259" key="5">
    <source>
        <dbReference type="PROSITE" id="PS50931"/>
    </source>
</evidence>
<dbReference type="EMBL" id="SLYB01000020">
    <property type="protein sequence ID" value="TCP93371.1"/>
    <property type="molecule type" value="Genomic_DNA"/>
</dbReference>
<dbReference type="InterPro" id="IPR036390">
    <property type="entry name" value="WH_DNA-bd_sf"/>
</dbReference>
<evidence type="ECO:0000313" key="6">
    <source>
        <dbReference type="EMBL" id="TCP93371.1"/>
    </source>
</evidence>
<dbReference type="Gene3D" id="3.40.190.10">
    <property type="entry name" value="Periplasmic binding protein-like II"/>
    <property type="match status" value="2"/>
</dbReference>
<comment type="caution">
    <text evidence="6">The sequence shown here is derived from an EMBL/GenBank/DDBJ whole genome shotgun (WGS) entry which is preliminary data.</text>
</comment>
<dbReference type="NCBIfam" id="TIGR02036">
    <property type="entry name" value="dsdC"/>
    <property type="match status" value="1"/>
</dbReference>
<dbReference type="PANTHER" id="PTHR30537">
    <property type="entry name" value="HTH-TYPE TRANSCRIPTIONAL REGULATOR"/>
    <property type="match status" value="1"/>
</dbReference>
<feature type="domain" description="HTH lysR-type" evidence="5">
    <location>
        <begin position="17"/>
        <end position="74"/>
    </location>
</feature>
<dbReference type="GO" id="GO:0006351">
    <property type="term" value="P:DNA-templated transcription"/>
    <property type="evidence" value="ECO:0007669"/>
    <property type="project" value="TreeGrafter"/>
</dbReference>
<dbReference type="SUPFAM" id="SSF53850">
    <property type="entry name" value="Periplasmic binding protein-like II"/>
    <property type="match status" value="1"/>
</dbReference>
<sequence>MLNDIRNITKNRMLNRYQMAKLHTFEAVARHQSFASAAEELSVTPSAVSHQINNLEDTIGFKLFHRYHRHIELTADGKKLFNSLQTILDQLNQDIWEIKNQELTGQLTIYSRPSIAQSWLIPKISSFIQKYPYITLNLLTGNEIINFHRHRIDLAIYYDDLIYSDLSCVELMKENITPVCSPAYAEKFELYNNPDRLKNCTILHDSQAWAYDSQYNEWQNWANSFDLELDFNQLRAILFDRSDLAVTAAVQHMGVAMGRQTLIAPFIKTNQLIMPFEKLINVCQQRYYAVTASLHNPKVKAFINLLK</sequence>
<dbReference type="PANTHER" id="PTHR30537:SF32">
    <property type="entry name" value="HTH-TYPE TRANSCRIPTIONAL REGULATOR DSDC"/>
    <property type="match status" value="1"/>
</dbReference>
<organism evidence="6 7">
    <name type="scientific">Cricetibacter osteomyelitidis</name>
    <dbReference type="NCBI Taxonomy" id="1521931"/>
    <lineage>
        <taxon>Bacteria</taxon>
        <taxon>Pseudomonadati</taxon>
        <taxon>Pseudomonadota</taxon>
        <taxon>Gammaproteobacteria</taxon>
        <taxon>Pasteurellales</taxon>
        <taxon>Pasteurellaceae</taxon>
        <taxon>Cricetibacter</taxon>
    </lineage>
</organism>
<dbReference type="OrthoDB" id="5526340at2"/>
<dbReference type="Gene3D" id="1.10.10.10">
    <property type="entry name" value="Winged helix-like DNA-binding domain superfamily/Winged helix DNA-binding domain"/>
    <property type="match status" value="1"/>
</dbReference>
<comment type="similarity">
    <text evidence="1">Belongs to the LysR transcriptional regulatory family.</text>
</comment>
<evidence type="ECO:0000256" key="2">
    <source>
        <dbReference type="ARBA" id="ARBA00023015"/>
    </source>
</evidence>
<name>A0A4R2SWV2_9PAST</name>
<keyword evidence="4" id="KW-0804">Transcription</keyword>
<evidence type="ECO:0000313" key="7">
    <source>
        <dbReference type="Proteomes" id="UP000295763"/>
    </source>
</evidence>
<dbReference type="Pfam" id="PF03466">
    <property type="entry name" value="LysR_substrate"/>
    <property type="match status" value="1"/>
</dbReference>
<protein>
    <submittedName>
        <fullName evidence="6">LysR family D-serine deaminase transcriptional activator</fullName>
    </submittedName>
</protein>
<dbReference type="RefSeq" id="WP_131977810.1">
    <property type="nucleotide sequence ID" value="NZ_SLYB01000020.1"/>
</dbReference>
<dbReference type="PRINTS" id="PR00039">
    <property type="entry name" value="HTHLYSR"/>
</dbReference>
<dbReference type="GO" id="GO:0043565">
    <property type="term" value="F:sequence-specific DNA binding"/>
    <property type="evidence" value="ECO:0007669"/>
    <property type="project" value="TreeGrafter"/>
</dbReference>
<dbReference type="SUPFAM" id="SSF46785">
    <property type="entry name" value="Winged helix' DNA-binding domain"/>
    <property type="match status" value="1"/>
</dbReference>
<dbReference type="CDD" id="cd08432">
    <property type="entry name" value="PBP2_GcdR_TrpI_HvrB_AmpR_like"/>
    <property type="match status" value="1"/>
</dbReference>
<dbReference type="GO" id="GO:0003700">
    <property type="term" value="F:DNA-binding transcription factor activity"/>
    <property type="evidence" value="ECO:0007669"/>
    <property type="project" value="InterPro"/>
</dbReference>
<proteinExistence type="inferred from homology"/>
<dbReference type="Pfam" id="PF00126">
    <property type="entry name" value="HTH_1"/>
    <property type="match status" value="1"/>
</dbReference>
<dbReference type="NCBIfam" id="NF007491">
    <property type="entry name" value="PRK10086.1"/>
    <property type="match status" value="1"/>
</dbReference>
<dbReference type="FunFam" id="1.10.10.10:FF:000038">
    <property type="entry name" value="Glycine cleavage system transcriptional activator"/>
    <property type="match status" value="1"/>
</dbReference>
<accession>A0A4R2SWV2</accession>
<reference evidence="6 7" key="1">
    <citation type="submission" date="2019-03" db="EMBL/GenBank/DDBJ databases">
        <title>Genomic Encyclopedia of Type Strains, Phase IV (KMG-IV): sequencing the most valuable type-strain genomes for metagenomic binning, comparative biology and taxonomic classification.</title>
        <authorList>
            <person name="Goeker M."/>
        </authorList>
    </citation>
    <scope>NUCLEOTIDE SEQUENCE [LARGE SCALE GENOMIC DNA]</scope>
    <source>
        <strain evidence="6 7">DSM 28404</strain>
    </source>
</reference>
<keyword evidence="7" id="KW-1185">Reference proteome</keyword>
<dbReference type="InterPro" id="IPR036388">
    <property type="entry name" value="WH-like_DNA-bd_sf"/>
</dbReference>
<dbReference type="AlphaFoldDB" id="A0A4R2SWV2"/>
<gene>
    <name evidence="6" type="ORF">EDC44_12018</name>
</gene>
<dbReference type="PROSITE" id="PS50931">
    <property type="entry name" value="HTH_LYSR"/>
    <property type="match status" value="1"/>
</dbReference>
<evidence type="ECO:0000256" key="4">
    <source>
        <dbReference type="ARBA" id="ARBA00023163"/>
    </source>
</evidence>
<dbReference type="InterPro" id="IPR000847">
    <property type="entry name" value="LysR_HTH_N"/>
</dbReference>
<dbReference type="InterPro" id="IPR005119">
    <property type="entry name" value="LysR_subst-bd"/>
</dbReference>
<evidence type="ECO:0000256" key="1">
    <source>
        <dbReference type="ARBA" id="ARBA00009437"/>
    </source>
</evidence>
<dbReference type="InterPro" id="IPR058163">
    <property type="entry name" value="LysR-type_TF_proteobact-type"/>
</dbReference>
<dbReference type="Proteomes" id="UP000295763">
    <property type="component" value="Unassembled WGS sequence"/>
</dbReference>
<dbReference type="InterPro" id="IPR011781">
    <property type="entry name" value="DsdC"/>
</dbReference>
<evidence type="ECO:0000256" key="3">
    <source>
        <dbReference type="ARBA" id="ARBA00023125"/>
    </source>
</evidence>